<feature type="compositionally biased region" description="Basic and acidic residues" evidence="2">
    <location>
        <begin position="255"/>
        <end position="278"/>
    </location>
</feature>
<feature type="compositionally biased region" description="Basic and acidic residues" evidence="2">
    <location>
        <begin position="296"/>
        <end position="312"/>
    </location>
</feature>
<reference evidence="4" key="1">
    <citation type="submission" date="2014-12" db="EMBL/GenBank/DDBJ databases">
        <title>Genome Sequence of Valsa Canker Pathogens Uncovers a Specific Adaption of Colonization on Woody Bark.</title>
        <authorList>
            <person name="Yin Z."/>
            <person name="Liu H."/>
            <person name="Gao X."/>
            <person name="Li Z."/>
            <person name="Song N."/>
            <person name="Ke X."/>
            <person name="Dai Q."/>
            <person name="Wu Y."/>
            <person name="Sun Y."/>
            <person name="Xu J.-R."/>
            <person name="Kang Z.K."/>
            <person name="Wang L."/>
            <person name="Huang L."/>
        </authorList>
    </citation>
    <scope>NUCLEOTIDE SEQUENCE [LARGE SCALE GENOMIC DNA]</scope>
    <source>
        <strain evidence="4">03-8</strain>
    </source>
</reference>
<feature type="compositionally biased region" description="Polar residues" evidence="2">
    <location>
        <begin position="313"/>
        <end position="323"/>
    </location>
</feature>
<evidence type="ECO:0000313" key="4">
    <source>
        <dbReference type="EMBL" id="KUI65360.1"/>
    </source>
</evidence>
<dbReference type="EMBL" id="CM003098">
    <property type="protein sequence ID" value="KUI65360.1"/>
    <property type="molecule type" value="Genomic_DNA"/>
</dbReference>
<feature type="domain" description="AIG1-type G" evidence="3">
    <location>
        <begin position="49"/>
        <end position="177"/>
    </location>
</feature>
<evidence type="ECO:0000313" key="5">
    <source>
        <dbReference type="Proteomes" id="UP000078559"/>
    </source>
</evidence>
<gene>
    <name evidence="4" type="ORF">VM1G_11266</name>
</gene>
<dbReference type="AlphaFoldDB" id="A0A194VNE5"/>
<dbReference type="SUPFAM" id="SSF52540">
    <property type="entry name" value="P-loop containing nucleoside triphosphate hydrolases"/>
    <property type="match status" value="1"/>
</dbReference>
<feature type="compositionally biased region" description="Polar residues" evidence="2">
    <location>
        <begin position="279"/>
        <end position="295"/>
    </location>
</feature>
<dbReference type="GO" id="GO:0005525">
    <property type="term" value="F:GTP binding"/>
    <property type="evidence" value="ECO:0007669"/>
    <property type="project" value="InterPro"/>
</dbReference>
<feature type="compositionally biased region" description="Basic and acidic residues" evidence="2">
    <location>
        <begin position="324"/>
        <end position="350"/>
    </location>
</feature>
<dbReference type="CDD" id="cd00882">
    <property type="entry name" value="Ras_like_GTPase"/>
    <property type="match status" value="1"/>
</dbReference>
<feature type="compositionally biased region" description="Polar residues" evidence="2">
    <location>
        <begin position="20"/>
        <end position="32"/>
    </location>
</feature>
<feature type="region of interest" description="Disordered" evidence="2">
    <location>
        <begin position="1"/>
        <end position="32"/>
    </location>
</feature>
<protein>
    <recommendedName>
        <fullName evidence="3">AIG1-type G domain-containing protein</fullName>
    </recommendedName>
</protein>
<organism evidence="4 5">
    <name type="scientific">Cytospora mali</name>
    <name type="common">Apple Valsa canker fungus</name>
    <name type="synonym">Valsa mali</name>
    <dbReference type="NCBI Taxonomy" id="578113"/>
    <lineage>
        <taxon>Eukaryota</taxon>
        <taxon>Fungi</taxon>
        <taxon>Dikarya</taxon>
        <taxon>Ascomycota</taxon>
        <taxon>Pezizomycotina</taxon>
        <taxon>Sordariomycetes</taxon>
        <taxon>Sordariomycetidae</taxon>
        <taxon>Diaporthales</taxon>
        <taxon>Cytosporaceae</taxon>
        <taxon>Cytospora</taxon>
    </lineage>
</organism>
<dbReference type="Gene3D" id="3.40.50.300">
    <property type="entry name" value="P-loop containing nucleotide triphosphate hydrolases"/>
    <property type="match status" value="1"/>
</dbReference>
<evidence type="ECO:0000256" key="2">
    <source>
        <dbReference type="SAM" id="MobiDB-lite"/>
    </source>
</evidence>
<keyword evidence="1" id="KW-0547">Nucleotide-binding</keyword>
<dbReference type="Pfam" id="PF04548">
    <property type="entry name" value="AIG1"/>
    <property type="match status" value="1"/>
</dbReference>
<keyword evidence="5" id="KW-1185">Reference proteome</keyword>
<dbReference type="InterPro" id="IPR006703">
    <property type="entry name" value="G_AIG1"/>
</dbReference>
<proteinExistence type="predicted"/>
<sequence length="362" mass="40080">MADRNALDHSPGQRLPCSKDPNTVDSSHNGRGQSIIKAKAAEAKIRRRSILVLGVTGSGKSSFIKAVSGQDVEVGHHGDSCTQCVKIYPVKRPVPSDTDFVLIDTPGFDDPHMSNKHILDMIVKCIEDKDTPRVAGVIYMHSIIDTRAVRDQKVQLEILKALCGEKFYGHIVVCTTMWNSIPRGFRAPYQILKHHARVNTLFEDSSVFGQLFHGKAGYAEFTDGLAGSRSCLEDILEHFASRGEAPPMAIQERLADRTRDSLGRKGTFIDEHVKRPEKANTSGQEKQASQGTDQKNVAREEHQANEHGRNIEDSSLSSKSQTMEGKERRSITLKEGWNRIRPGRGKDTHVGDVSVDGTHSPR</sequence>
<dbReference type="OrthoDB" id="8954335at2759"/>
<feature type="region of interest" description="Disordered" evidence="2">
    <location>
        <begin position="255"/>
        <end position="362"/>
    </location>
</feature>
<dbReference type="Proteomes" id="UP000078559">
    <property type="component" value="Chromosome 1"/>
</dbReference>
<accession>A0A194VNE5</accession>
<dbReference type="InterPro" id="IPR027417">
    <property type="entry name" value="P-loop_NTPase"/>
</dbReference>
<evidence type="ECO:0000256" key="1">
    <source>
        <dbReference type="ARBA" id="ARBA00022741"/>
    </source>
</evidence>
<name>A0A194VNE5_CYTMA</name>
<evidence type="ECO:0000259" key="3">
    <source>
        <dbReference type="Pfam" id="PF04548"/>
    </source>
</evidence>